<sequence>MVAGFANAPVTKGCLIVIPILSILTSLFQLTPFVHLQIHPHLTVHYQFYRLILQHFAFTSSSELFLALLLFYNAGVKVERTFGTYKFASFLLFTTTIYTLAQLFLLGLCSFFLTGYTTVHDTERTLDLAKEQASKSWLAKGVAPAGPWGPLFVILDQYHYIIPHLWSIEVGPLTITDQHITITSLGMLVAFSQSGCTLFASIVGICVSMLYRSSIPPFSKLKQYRIPLRLYTIISLMILPWIGQTRLPQRSWRAEPPERRTLQARQARLAEHNAAVANLNRSTRGLHMPTIASLLRRRGSTAPTPQEQGQGQPGIVRQMSPPPPPTTTTTTTTTAAAAASGQVRVGWNDVASD</sequence>
<name>A0AAJ5C7X5_9BASI</name>
<evidence type="ECO:0000256" key="6">
    <source>
        <dbReference type="SAM" id="Phobius"/>
    </source>
</evidence>
<dbReference type="PANTHER" id="PTHR43066:SF21">
    <property type="entry name" value="UBIQUITIN-ASSOCIATED DOMAIN-CONTAINING PROTEIN 2"/>
    <property type="match status" value="1"/>
</dbReference>
<accession>A0AAJ5C7X5</accession>
<dbReference type="InterPro" id="IPR035952">
    <property type="entry name" value="Rhomboid-like_sf"/>
</dbReference>
<feature type="transmembrane region" description="Helical" evidence="6">
    <location>
        <begin position="15"/>
        <end position="36"/>
    </location>
</feature>
<dbReference type="EMBL" id="OAPG01000017">
    <property type="protein sequence ID" value="SNX86998.1"/>
    <property type="molecule type" value="Genomic_DNA"/>
</dbReference>
<evidence type="ECO:0000313" key="8">
    <source>
        <dbReference type="Proteomes" id="UP001294444"/>
    </source>
</evidence>
<gene>
    <name evidence="7" type="ORF">MEPE_05707</name>
</gene>
<evidence type="ECO:0000256" key="4">
    <source>
        <dbReference type="ARBA" id="ARBA00023136"/>
    </source>
</evidence>
<feature type="transmembrane region" description="Helical" evidence="6">
    <location>
        <begin position="48"/>
        <end position="70"/>
    </location>
</feature>
<dbReference type="PANTHER" id="PTHR43066">
    <property type="entry name" value="RHOMBOID-RELATED PROTEIN"/>
    <property type="match status" value="1"/>
</dbReference>
<feature type="transmembrane region" description="Helical" evidence="6">
    <location>
        <begin position="90"/>
        <end position="114"/>
    </location>
</feature>
<keyword evidence="3 6" id="KW-1133">Transmembrane helix</keyword>
<feature type="compositionally biased region" description="Low complexity" evidence="5">
    <location>
        <begin position="303"/>
        <end position="314"/>
    </location>
</feature>
<dbReference type="GO" id="GO:0016020">
    <property type="term" value="C:membrane"/>
    <property type="evidence" value="ECO:0007669"/>
    <property type="project" value="UniProtKB-SubCell"/>
</dbReference>
<dbReference type="SUPFAM" id="SSF144091">
    <property type="entry name" value="Rhomboid-like"/>
    <property type="match status" value="1"/>
</dbReference>
<feature type="region of interest" description="Disordered" evidence="5">
    <location>
        <begin position="297"/>
        <end position="353"/>
    </location>
</feature>
<dbReference type="Proteomes" id="UP001294444">
    <property type="component" value="Unassembled WGS sequence"/>
</dbReference>
<evidence type="ECO:0000256" key="5">
    <source>
        <dbReference type="SAM" id="MobiDB-lite"/>
    </source>
</evidence>
<keyword evidence="2 6" id="KW-0812">Transmembrane</keyword>
<evidence type="ECO:0008006" key="9">
    <source>
        <dbReference type="Google" id="ProtNLM"/>
    </source>
</evidence>
<proteinExistence type="predicted"/>
<keyword evidence="4 6" id="KW-0472">Membrane</keyword>
<feature type="transmembrane region" description="Helical" evidence="6">
    <location>
        <begin position="226"/>
        <end position="243"/>
    </location>
</feature>
<evidence type="ECO:0000256" key="2">
    <source>
        <dbReference type="ARBA" id="ARBA00022692"/>
    </source>
</evidence>
<evidence type="ECO:0000256" key="3">
    <source>
        <dbReference type="ARBA" id="ARBA00022989"/>
    </source>
</evidence>
<feature type="compositionally biased region" description="Low complexity" evidence="5">
    <location>
        <begin position="327"/>
        <end position="339"/>
    </location>
</feature>
<feature type="transmembrane region" description="Helical" evidence="6">
    <location>
        <begin position="188"/>
        <end position="211"/>
    </location>
</feature>
<dbReference type="GO" id="GO:0004252">
    <property type="term" value="F:serine-type endopeptidase activity"/>
    <property type="evidence" value="ECO:0007669"/>
    <property type="project" value="TreeGrafter"/>
</dbReference>
<reference evidence="7" key="1">
    <citation type="submission" date="2023-10" db="EMBL/GenBank/DDBJ databases">
        <authorList>
            <person name="Guldener U."/>
        </authorList>
    </citation>
    <scope>NUCLEOTIDE SEQUENCE</scope>
    <source>
        <strain evidence="7">Mp4</strain>
    </source>
</reference>
<evidence type="ECO:0000256" key="1">
    <source>
        <dbReference type="ARBA" id="ARBA00004141"/>
    </source>
</evidence>
<comment type="caution">
    <text evidence="7">The sequence shown here is derived from an EMBL/GenBank/DDBJ whole genome shotgun (WGS) entry which is preliminary data.</text>
</comment>
<organism evidence="7 8">
    <name type="scientific">Melanopsichium pennsylvanicum</name>
    <dbReference type="NCBI Taxonomy" id="63383"/>
    <lineage>
        <taxon>Eukaryota</taxon>
        <taxon>Fungi</taxon>
        <taxon>Dikarya</taxon>
        <taxon>Basidiomycota</taxon>
        <taxon>Ustilaginomycotina</taxon>
        <taxon>Ustilaginomycetes</taxon>
        <taxon>Ustilaginales</taxon>
        <taxon>Ustilaginaceae</taxon>
        <taxon>Melanopsichium</taxon>
    </lineage>
</organism>
<dbReference type="AlphaFoldDB" id="A0AAJ5C7X5"/>
<evidence type="ECO:0000313" key="7">
    <source>
        <dbReference type="EMBL" id="SNX86998.1"/>
    </source>
</evidence>
<comment type="subcellular location">
    <subcellularLocation>
        <location evidence="1">Membrane</location>
        <topology evidence="1">Multi-pass membrane protein</topology>
    </subcellularLocation>
</comment>
<keyword evidence="8" id="KW-1185">Reference proteome</keyword>
<protein>
    <recommendedName>
        <fullName evidence="9">Peptidase S54 rhomboid domain-containing protein</fullName>
    </recommendedName>
</protein>